<feature type="transmembrane region" description="Helical" evidence="1">
    <location>
        <begin position="292"/>
        <end position="311"/>
    </location>
</feature>
<evidence type="ECO:0000259" key="2">
    <source>
        <dbReference type="Pfam" id="PF25474"/>
    </source>
</evidence>
<comment type="caution">
    <text evidence="3">The sequence shown here is derived from an EMBL/GenBank/DDBJ whole genome shotgun (WGS) entry which is preliminary data.</text>
</comment>
<feature type="transmembrane region" description="Helical" evidence="1">
    <location>
        <begin position="262"/>
        <end position="280"/>
    </location>
</feature>
<dbReference type="InterPro" id="IPR057352">
    <property type="entry name" value="TPR_TmcB/C"/>
</dbReference>
<dbReference type="EMBL" id="CAJZBQ010000017">
    <property type="protein sequence ID" value="CAG9317060.1"/>
    <property type="molecule type" value="Genomic_DNA"/>
</dbReference>
<proteinExistence type="predicted"/>
<organism evidence="3 4">
    <name type="scientific">Blepharisma stoltei</name>
    <dbReference type="NCBI Taxonomy" id="1481888"/>
    <lineage>
        <taxon>Eukaryota</taxon>
        <taxon>Sar</taxon>
        <taxon>Alveolata</taxon>
        <taxon>Ciliophora</taxon>
        <taxon>Postciliodesmatophora</taxon>
        <taxon>Heterotrichea</taxon>
        <taxon>Heterotrichida</taxon>
        <taxon>Blepharismidae</taxon>
        <taxon>Blepharisma</taxon>
    </lineage>
</organism>
<feature type="transmembrane region" description="Helical" evidence="1">
    <location>
        <begin position="189"/>
        <end position="214"/>
    </location>
</feature>
<evidence type="ECO:0000256" key="1">
    <source>
        <dbReference type="SAM" id="Phobius"/>
    </source>
</evidence>
<protein>
    <recommendedName>
        <fullName evidence="2">TmcB/TmcC TPR repeats domain-containing protein</fullName>
    </recommendedName>
</protein>
<name>A0AAU9INA0_9CILI</name>
<dbReference type="Proteomes" id="UP001162131">
    <property type="component" value="Unassembled WGS sequence"/>
</dbReference>
<sequence>MANDLKSFQKECKDLHVFLSQSLFSSKFKNYFYGVFCQLFKVKYNRKTRPNIQLTYEVLINATFTLQIISLAWYPKMKVHGWSSYKTFWKIIGWTSYDSICANLGIMNFCFFGTISLIGMCLVSFTVFGFYIYIKKDPPIYISIFPKKIAMLLTTVCLIPSTMILLMITKYSMLDTQEIEEYDGLSSSILDFGTIGIILSILCLLILVPINVCSEYFSCDIQHSHSEKNLKSRSFSLLDLQKRIFYTFTCVLFVSFGDSNVIVHQAILLSYALFLSYKSVTVLQYFNIFENIIEACKMGSISTMILVFIFGEILDDALIIVVFTLCLQPIVFLLMARLVRRNYTRLKDSTDYPSNQYEFERKFRHLLIDKDYEDKLWVLDLFKVYWKANQFQKDKLFVIWEFSYCITIVKNERLARVKLSKIANAKSSFEGEIQEWRLFTWLIKRKCKSFPETNYLEFLKEYSRIRNQDEELCYTLIELQIEISLKAPRIHKIVNLANRTANYIISLSEDFKSLCEKYKNLEGYELYGGFLESIKNDHEEANIITRKKKWNKFL</sequence>
<feature type="transmembrane region" description="Helical" evidence="1">
    <location>
        <begin position="149"/>
        <end position="169"/>
    </location>
</feature>
<evidence type="ECO:0000313" key="3">
    <source>
        <dbReference type="EMBL" id="CAG9317060.1"/>
    </source>
</evidence>
<reference evidence="3" key="1">
    <citation type="submission" date="2021-09" db="EMBL/GenBank/DDBJ databases">
        <authorList>
            <consortium name="AG Swart"/>
            <person name="Singh M."/>
            <person name="Singh A."/>
            <person name="Seah K."/>
            <person name="Emmerich C."/>
        </authorList>
    </citation>
    <scope>NUCLEOTIDE SEQUENCE</scope>
    <source>
        <strain evidence="3">ATCC30299</strain>
    </source>
</reference>
<dbReference type="Pfam" id="PF25474">
    <property type="entry name" value="TPR_TmcB"/>
    <property type="match status" value="1"/>
</dbReference>
<evidence type="ECO:0000313" key="4">
    <source>
        <dbReference type="Proteomes" id="UP001162131"/>
    </source>
</evidence>
<keyword evidence="1" id="KW-0472">Membrane</keyword>
<keyword evidence="1" id="KW-1133">Transmembrane helix</keyword>
<gene>
    <name evidence="3" type="ORF">BSTOLATCC_MIC17683</name>
</gene>
<keyword evidence="1" id="KW-0812">Transmembrane</keyword>
<feature type="domain" description="TmcB/TmcC TPR repeats" evidence="2">
    <location>
        <begin position="454"/>
        <end position="548"/>
    </location>
</feature>
<dbReference type="AlphaFoldDB" id="A0AAU9INA0"/>
<feature type="transmembrane region" description="Helical" evidence="1">
    <location>
        <begin position="54"/>
        <end position="74"/>
    </location>
</feature>
<feature type="transmembrane region" description="Helical" evidence="1">
    <location>
        <begin position="317"/>
        <end position="339"/>
    </location>
</feature>
<keyword evidence="4" id="KW-1185">Reference proteome</keyword>
<feature type="transmembrane region" description="Helical" evidence="1">
    <location>
        <begin position="106"/>
        <end position="134"/>
    </location>
</feature>
<accession>A0AAU9INA0</accession>